<dbReference type="CDD" id="cd07185">
    <property type="entry name" value="OmpA_C-like"/>
    <property type="match status" value="1"/>
</dbReference>
<dbReference type="KEGG" id="ock:EXM22_09060"/>
<name>A0A5C1QLC0_9SPIO</name>
<keyword evidence="4" id="KW-1185">Reference proteome</keyword>
<dbReference type="GO" id="GO:0016020">
    <property type="term" value="C:membrane"/>
    <property type="evidence" value="ECO:0007669"/>
    <property type="project" value="UniProtKB-UniRule"/>
</dbReference>
<dbReference type="Pfam" id="PF00691">
    <property type="entry name" value="OmpA"/>
    <property type="match status" value="1"/>
</dbReference>
<dbReference type="EMBL" id="CP036150">
    <property type="protein sequence ID" value="QEN08128.1"/>
    <property type="molecule type" value="Genomic_DNA"/>
</dbReference>
<proteinExistence type="predicted"/>
<dbReference type="InterPro" id="IPR006665">
    <property type="entry name" value="OmpA-like"/>
</dbReference>
<keyword evidence="1" id="KW-0472">Membrane</keyword>
<dbReference type="Proteomes" id="UP000324209">
    <property type="component" value="Chromosome"/>
</dbReference>
<organism evidence="3 4">
    <name type="scientific">Oceanispirochaeta crateris</name>
    <dbReference type="NCBI Taxonomy" id="2518645"/>
    <lineage>
        <taxon>Bacteria</taxon>
        <taxon>Pseudomonadati</taxon>
        <taxon>Spirochaetota</taxon>
        <taxon>Spirochaetia</taxon>
        <taxon>Spirochaetales</taxon>
        <taxon>Spirochaetaceae</taxon>
        <taxon>Oceanispirochaeta</taxon>
    </lineage>
</organism>
<dbReference type="Gene3D" id="3.30.1330.60">
    <property type="entry name" value="OmpA-like domain"/>
    <property type="match status" value="1"/>
</dbReference>
<dbReference type="PANTHER" id="PTHR30329">
    <property type="entry name" value="STATOR ELEMENT OF FLAGELLAR MOTOR COMPLEX"/>
    <property type="match status" value="1"/>
</dbReference>
<dbReference type="SUPFAM" id="SSF103088">
    <property type="entry name" value="OmpA-like"/>
    <property type="match status" value="1"/>
</dbReference>
<protein>
    <submittedName>
        <fullName evidence="3">OmpA family protein</fullName>
    </submittedName>
</protein>
<gene>
    <name evidence="3" type="ORF">EXM22_09060</name>
</gene>
<evidence type="ECO:0000259" key="2">
    <source>
        <dbReference type="PROSITE" id="PS51123"/>
    </source>
</evidence>
<dbReference type="InterPro" id="IPR036737">
    <property type="entry name" value="OmpA-like_sf"/>
</dbReference>
<accession>A0A5C1QLC0</accession>
<feature type="domain" description="OmpA-like" evidence="2">
    <location>
        <begin position="287"/>
        <end position="397"/>
    </location>
</feature>
<reference evidence="3 4" key="1">
    <citation type="submission" date="2019-02" db="EMBL/GenBank/DDBJ databases">
        <title>Complete Genome Sequence and Methylome Analysis of free living Spirochaetas.</title>
        <authorList>
            <person name="Fomenkov A."/>
            <person name="Dubinina G."/>
            <person name="Leshcheva N."/>
            <person name="Mikheeva N."/>
            <person name="Grabovich M."/>
            <person name="Vincze T."/>
            <person name="Roberts R.J."/>
        </authorList>
    </citation>
    <scope>NUCLEOTIDE SEQUENCE [LARGE SCALE GENOMIC DNA]</scope>
    <source>
        <strain evidence="3 4">K2</strain>
    </source>
</reference>
<evidence type="ECO:0000313" key="4">
    <source>
        <dbReference type="Proteomes" id="UP000324209"/>
    </source>
</evidence>
<dbReference type="InterPro" id="IPR050330">
    <property type="entry name" value="Bact_OuterMem_StrucFunc"/>
</dbReference>
<dbReference type="PANTHER" id="PTHR30329:SF21">
    <property type="entry name" value="LIPOPROTEIN YIAD-RELATED"/>
    <property type="match status" value="1"/>
</dbReference>
<sequence length="397" mass="45137">MKYQMKHPIPWLILILGTLASPLWAEEVKLEFIHREGQIFHADSLVDETVYVDGLFSHQAEIDEFSVSAIKHVGEDGRAVIDSSFRTVERIDVLPGVLEWMNEETVRLEREMTGELFVPLEASRPVLRNVPRFPETPVKPGDTWSLPAEEVHVFRIGGIIYGPYRGDVQVLYTYVENQTLDDRHFALISMEYSIYLPVRSGTEPIRLISGHSSQQLLWDIEKGQQVHKREDFEFLMMMSNGRTQEFMGIGETNYRITASIDREEAVKSLETELESIPGVTIKPTEKGILLSVNETDRILFQPDSSIVSDDQKYRLEELARSLHAYPQRDILITGHTADYGTLEGRKKLSRDRAAAVADILFPQGRTGPGRLFLRGAGNSEPLGSDMEDRRVEILILD</sequence>
<evidence type="ECO:0000313" key="3">
    <source>
        <dbReference type="EMBL" id="QEN08128.1"/>
    </source>
</evidence>
<dbReference type="AlphaFoldDB" id="A0A5C1QLC0"/>
<dbReference type="RefSeq" id="WP_149486208.1">
    <property type="nucleotide sequence ID" value="NZ_CP036150.1"/>
</dbReference>
<dbReference type="PROSITE" id="PS51123">
    <property type="entry name" value="OMPA_2"/>
    <property type="match status" value="1"/>
</dbReference>
<dbReference type="OrthoDB" id="9805566at2"/>
<evidence type="ECO:0000256" key="1">
    <source>
        <dbReference type="PROSITE-ProRule" id="PRU00473"/>
    </source>
</evidence>